<evidence type="ECO:0000256" key="1">
    <source>
        <dbReference type="SAM" id="MobiDB-lite"/>
    </source>
</evidence>
<feature type="chain" id="PRO_5047535535" evidence="2">
    <location>
        <begin position="35"/>
        <end position="106"/>
    </location>
</feature>
<reference evidence="3 4" key="1">
    <citation type="submission" date="2024-03" db="EMBL/GenBank/DDBJ databases">
        <title>Actinomycetospora sp. OC33-EN06, a novel actinomycete isolated from wild orchid (Aerides multiflora).</title>
        <authorList>
            <person name="Suriyachadkun C."/>
        </authorList>
    </citation>
    <scope>NUCLEOTIDE SEQUENCE [LARGE SCALE GENOMIC DNA]</scope>
    <source>
        <strain evidence="3 4">OC33-EN06</strain>
    </source>
</reference>
<evidence type="ECO:0000313" key="3">
    <source>
        <dbReference type="EMBL" id="MEJ2886785.1"/>
    </source>
</evidence>
<dbReference type="RefSeq" id="WP_337713247.1">
    <property type="nucleotide sequence ID" value="NZ_JBBEGL010000002.1"/>
</dbReference>
<accession>A0ABU8N483</accession>
<sequence length="106" mass="10117">MTTTHRTRLAARFLLGVTALGLSALPLSAGVASADPCDPQSSAPCSGPNVESQGTSMPADPGEAGPVDLVGPELAACAASGATPVALPCAAGAGVYGALEGASNAR</sequence>
<dbReference type="EMBL" id="JBBEGL010000002">
    <property type="protein sequence ID" value="MEJ2886785.1"/>
    <property type="molecule type" value="Genomic_DNA"/>
</dbReference>
<keyword evidence="2" id="KW-0732">Signal</keyword>
<feature type="signal peptide" evidence="2">
    <location>
        <begin position="1"/>
        <end position="34"/>
    </location>
</feature>
<proteinExistence type="predicted"/>
<protein>
    <submittedName>
        <fullName evidence="3">Uncharacterized protein</fullName>
    </submittedName>
</protein>
<evidence type="ECO:0000256" key="2">
    <source>
        <dbReference type="SAM" id="SignalP"/>
    </source>
</evidence>
<evidence type="ECO:0000313" key="4">
    <source>
        <dbReference type="Proteomes" id="UP001370100"/>
    </source>
</evidence>
<keyword evidence="4" id="KW-1185">Reference proteome</keyword>
<name>A0ABU8N483_9PSEU</name>
<feature type="region of interest" description="Disordered" evidence="1">
    <location>
        <begin position="32"/>
        <end position="67"/>
    </location>
</feature>
<dbReference type="Proteomes" id="UP001370100">
    <property type="component" value="Unassembled WGS sequence"/>
</dbReference>
<feature type="compositionally biased region" description="Polar residues" evidence="1">
    <location>
        <begin position="39"/>
        <end position="56"/>
    </location>
</feature>
<organism evidence="3 4">
    <name type="scientific">Actinomycetospora aeridis</name>
    <dbReference type="NCBI Taxonomy" id="3129231"/>
    <lineage>
        <taxon>Bacteria</taxon>
        <taxon>Bacillati</taxon>
        <taxon>Actinomycetota</taxon>
        <taxon>Actinomycetes</taxon>
        <taxon>Pseudonocardiales</taxon>
        <taxon>Pseudonocardiaceae</taxon>
        <taxon>Actinomycetospora</taxon>
    </lineage>
</organism>
<comment type="caution">
    <text evidence="3">The sequence shown here is derived from an EMBL/GenBank/DDBJ whole genome shotgun (WGS) entry which is preliminary data.</text>
</comment>
<gene>
    <name evidence="3" type="ORF">WCD41_10020</name>
</gene>